<dbReference type="OrthoDB" id="187639at2157"/>
<evidence type="ECO:0000256" key="4">
    <source>
        <dbReference type="ARBA" id="ARBA00022723"/>
    </source>
</evidence>
<proteinExistence type="predicted"/>
<evidence type="ECO:0000313" key="10">
    <source>
        <dbReference type="Proteomes" id="UP000198856"/>
    </source>
</evidence>
<evidence type="ECO:0000256" key="7">
    <source>
        <dbReference type="ARBA" id="ARBA00023136"/>
    </source>
</evidence>
<dbReference type="GO" id="GO:0016020">
    <property type="term" value="C:membrane"/>
    <property type="evidence" value="ECO:0007669"/>
    <property type="project" value="UniProtKB-SubCell"/>
</dbReference>
<dbReference type="EMBL" id="FNFC01000003">
    <property type="protein sequence ID" value="SDJ39561.1"/>
    <property type="molecule type" value="Genomic_DNA"/>
</dbReference>
<keyword evidence="5 8" id="KW-1133">Transmembrane helix</keyword>
<protein>
    <submittedName>
        <fullName evidence="9">Succinate dehydrogenase subunit D</fullName>
    </submittedName>
</protein>
<gene>
    <name evidence="9" type="ORF">SAMN05216226_1036</name>
</gene>
<organism evidence="9 10">
    <name type="scientific">Halovenus aranensis</name>
    <dbReference type="NCBI Taxonomy" id="890420"/>
    <lineage>
        <taxon>Archaea</taxon>
        <taxon>Methanobacteriati</taxon>
        <taxon>Methanobacteriota</taxon>
        <taxon>Stenosarchaea group</taxon>
        <taxon>Halobacteria</taxon>
        <taxon>Halobacteriales</taxon>
        <taxon>Haloarculaceae</taxon>
        <taxon>Halovenus</taxon>
    </lineage>
</organism>
<reference evidence="9 10" key="1">
    <citation type="submission" date="2016-10" db="EMBL/GenBank/DDBJ databases">
        <authorList>
            <person name="de Groot N.N."/>
        </authorList>
    </citation>
    <scope>NUCLEOTIDE SEQUENCE [LARGE SCALE GENOMIC DNA]</scope>
    <source>
        <strain evidence="9 10">IBRC-M10015</strain>
    </source>
</reference>
<keyword evidence="4" id="KW-0479">Metal-binding</keyword>
<dbReference type="InterPro" id="IPR034804">
    <property type="entry name" value="SQR/QFR_C/D"/>
</dbReference>
<dbReference type="Pfam" id="PF01127">
    <property type="entry name" value="Sdh_cyt"/>
    <property type="match status" value="1"/>
</dbReference>
<keyword evidence="2" id="KW-0349">Heme</keyword>
<dbReference type="GO" id="GO:0046872">
    <property type="term" value="F:metal ion binding"/>
    <property type="evidence" value="ECO:0007669"/>
    <property type="project" value="UniProtKB-KW"/>
</dbReference>
<keyword evidence="3 8" id="KW-0812">Transmembrane</keyword>
<keyword evidence="6" id="KW-0408">Iron</keyword>
<evidence type="ECO:0000256" key="5">
    <source>
        <dbReference type="ARBA" id="ARBA00022989"/>
    </source>
</evidence>
<feature type="transmembrane region" description="Helical" evidence="8">
    <location>
        <begin position="59"/>
        <end position="82"/>
    </location>
</feature>
<evidence type="ECO:0000256" key="2">
    <source>
        <dbReference type="ARBA" id="ARBA00022617"/>
    </source>
</evidence>
<dbReference type="SUPFAM" id="SSF81343">
    <property type="entry name" value="Fumarate reductase respiratory complex transmembrane subunits"/>
    <property type="match status" value="1"/>
</dbReference>
<evidence type="ECO:0000313" key="9">
    <source>
        <dbReference type="EMBL" id="SDJ39561.1"/>
    </source>
</evidence>
<accession>A0A1G8TDG3</accession>
<dbReference type="InterPro" id="IPR000701">
    <property type="entry name" value="SuccDH_FuR_B_TM-su"/>
</dbReference>
<dbReference type="RefSeq" id="WP_092699503.1">
    <property type="nucleotide sequence ID" value="NZ_FNFC01000003.1"/>
</dbReference>
<feature type="transmembrane region" description="Helical" evidence="8">
    <location>
        <begin position="94"/>
        <end position="115"/>
    </location>
</feature>
<feature type="transmembrane region" description="Helical" evidence="8">
    <location>
        <begin position="20"/>
        <end position="39"/>
    </location>
</feature>
<evidence type="ECO:0000256" key="3">
    <source>
        <dbReference type="ARBA" id="ARBA00022692"/>
    </source>
</evidence>
<dbReference type="Proteomes" id="UP000198856">
    <property type="component" value="Unassembled WGS sequence"/>
</dbReference>
<dbReference type="AlphaFoldDB" id="A0A1G8TDG3"/>
<name>A0A1G8TDG3_9EURY</name>
<dbReference type="Gene3D" id="1.20.1300.10">
    <property type="entry name" value="Fumarate reductase/succinate dehydrogenase, transmembrane subunit"/>
    <property type="match status" value="1"/>
</dbReference>
<keyword evidence="7 8" id="KW-0472">Membrane</keyword>
<evidence type="ECO:0000256" key="6">
    <source>
        <dbReference type="ARBA" id="ARBA00023004"/>
    </source>
</evidence>
<evidence type="ECO:0000256" key="1">
    <source>
        <dbReference type="ARBA" id="ARBA00004370"/>
    </source>
</evidence>
<evidence type="ECO:0000256" key="8">
    <source>
        <dbReference type="SAM" id="Phobius"/>
    </source>
</evidence>
<comment type="subcellular location">
    <subcellularLocation>
        <location evidence="1">Membrane</location>
    </subcellularLocation>
</comment>
<sequence length="121" mass="13406">MAEHYSSFQRGTWRWLFQRLTAVFLVGALGFHFVLLHFVNHAAEISFMGTQARMDQIGYFSLMVVFLVTAAFHGINGVYNALINQGLKGTQRRVVAGVLTLAGVLLVGQGTYVALHMNGFL</sequence>
<dbReference type="STRING" id="890420.SAMN05216226_1036"/>
<keyword evidence="10" id="KW-1185">Reference proteome</keyword>